<accession>A0A2L0S2P7</accession>
<gene>
    <name evidence="1" type="ORF">BOP93_23770</name>
</gene>
<dbReference type="KEGG" id="poi:BOP93_23770"/>
<dbReference type="RefSeq" id="WP_104504922.1">
    <property type="nucleotide sequence ID" value="NZ_CP018049.1"/>
</dbReference>
<organism evidence="1 2">
    <name type="scientific">Pseudomonas orientalis</name>
    <dbReference type="NCBI Taxonomy" id="76758"/>
    <lineage>
        <taxon>Bacteria</taxon>
        <taxon>Pseudomonadati</taxon>
        <taxon>Pseudomonadota</taxon>
        <taxon>Gammaproteobacteria</taxon>
        <taxon>Pseudomonadales</taxon>
        <taxon>Pseudomonadaceae</taxon>
        <taxon>Pseudomonas</taxon>
    </lineage>
</organism>
<reference evidence="1 2" key="1">
    <citation type="journal article" date="2018" name="Front. Microbiol.">
        <title>Pseudomonas orientalis F9: A Potent Antagonist against Phytopathogens with Phytotoxic Effect in the Apple Flower.</title>
        <authorList>
            <person name="Zengerer V."/>
            <person name="Schmid M."/>
            <person name="Bieri M."/>
            <person name="Muller D.C."/>
            <person name="Remus-Emsermann M.N.P."/>
            <person name="Ahrens C.H."/>
            <person name="Pelludat C."/>
        </authorList>
    </citation>
    <scope>NUCLEOTIDE SEQUENCE [LARGE SCALE GENOMIC DNA]</scope>
    <source>
        <strain evidence="1 2">F9</strain>
    </source>
</reference>
<sequence length="209" mass="23582">MNDIISLIENAAKTKNDLASASIRMPKELYSFIEGLADQLDLSRQETMLKLLEKGVEAAKAALKLDDKEQAAVDIELFEPSSFHLLNTNKRHSLEDHDRMLSEGSAAAFYAPWKYNIDRIKKGDVVFLYENGKGIVAFGQGTGETEKREHHGYLEECHFQRLMDFTILDKPISAAEIKKAVQKNVVFLRTMSPMPDGQLLLNLIQKRSA</sequence>
<proteinExistence type="predicted"/>
<dbReference type="EMBL" id="CP018049">
    <property type="protein sequence ID" value="AUZ48481.1"/>
    <property type="molecule type" value="Genomic_DNA"/>
</dbReference>
<name>A0A2L0S2P7_9PSED</name>
<evidence type="ECO:0000313" key="1">
    <source>
        <dbReference type="EMBL" id="AUZ48481.1"/>
    </source>
</evidence>
<protein>
    <submittedName>
        <fullName evidence="1">Uncharacterized protein</fullName>
    </submittedName>
</protein>
<evidence type="ECO:0000313" key="2">
    <source>
        <dbReference type="Proteomes" id="UP000239888"/>
    </source>
</evidence>
<dbReference type="Proteomes" id="UP000239888">
    <property type="component" value="Chromosome"/>
</dbReference>
<dbReference type="AlphaFoldDB" id="A0A2L0S2P7"/>